<gene>
    <name evidence="3" type="ORF">BA896_002230</name>
</gene>
<organism evidence="3 4">
    <name type="scientific">Janthinobacterium lividum</name>
    <dbReference type="NCBI Taxonomy" id="29581"/>
    <lineage>
        <taxon>Bacteria</taxon>
        <taxon>Pseudomonadati</taxon>
        <taxon>Pseudomonadota</taxon>
        <taxon>Betaproteobacteria</taxon>
        <taxon>Burkholderiales</taxon>
        <taxon>Oxalobacteraceae</taxon>
        <taxon>Janthinobacterium</taxon>
    </lineage>
</organism>
<keyword evidence="2" id="KW-1133">Transmembrane helix</keyword>
<feature type="transmembrane region" description="Helical" evidence="2">
    <location>
        <begin position="12"/>
        <end position="36"/>
    </location>
</feature>
<evidence type="ECO:0000313" key="4">
    <source>
        <dbReference type="Proteomes" id="UP000092634"/>
    </source>
</evidence>
<dbReference type="EMBL" id="MAQB02000001">
    <property type="protein sequence ID" value="OFJ47969.1"/>
    <property type="molecule type" value="Genomic_DNA"/>
</dbReference>
<evidence type="ECO:0000256" key="2">
    <source>
        <dbReference type="SAM" id="Phobius"/>
    </source>
</evidence>
<accession>A0A1E8PQS2</accession>
<keyword evidence="2" id="KW-0812">Transmembrane</keyword>
<keyword evidence="2" id="KW-0472">Membrane</keyword>
<sequence length="226" mass="24295">MMRRPQAIAHRLQCGFTYLGLIILVAILGLVGAAGLKMGSLLQRQAAEQELLDIGAQFSDALYSYAAATPPGQPQQPPNLAALLRDPRFPQVRRHLRKLFVDPITGRAEWGLLYQPGSNLIIGVHSLSKATPLKVGNFAPRFAGFEGRVHFSQWHFMLDPQAQAAQASAAATAPGAELPADAPDLQAPSLFFRPIASPQEQSPPEPAEEHESLDSAENVAEPAVAP</sequence>
<dbReference type="AlphaFoldDB" id="A0A1E8PQS2"/>
<protein>
    <submittedName>
        <fullName evidence="3">Type II secretion system pseudopilin PulG</fullName>
    </submittedName>
</protein>
<name>A0A1E8PQS2_9BURK</name>
<evidence type="ECO:0000313" key="3">
    <source>
        <dbReference type="EMBL" id="OFJ47969.1"/>
    </source>
</evidence>
<feature type="region of interest" description="Disordered" evidence="1">
    <location>
        <begin position="189"/>
        <end position="226"/>
    </location>
</feature>
<proteinExistence type="predicted"/>
<comment type="caution">
    <text evidence="3">The sequence shown here is derived from an EMBL/GenBank/DDBJ whole genome shotgun (WGS) entry which is preliminary data.</text>
</comment>
<reference evidence="3 4" key="1">
    <citation type="submission" date="2016-10" db="EMBL/GenBank/DDBJ databases">
        <title>Updated version of Genome Assembly of Janthinobacterium lividum ERGS5:01.</title>
        <authorList>
            <person name="Kumar R."/>
            <person name="Acharya V."/>
            <person name="Singh D."/>
        </authorList>
    </citation>
    <scope>NUCLEOTIDE SEQUENCE [LARGE SCALE GENOMIC DNA]</scope>
    <source>
        <strain evidence="3 4">ERGS5:01</strain>
    </source>
</reference>
<dbReference type="Proteomes" id="UP000092634">
    <property type="component" value="Unassembled WGS sequence"/>
</dbReference>
<evidence type="ECO:0000256" key="1">
    <source>
        <dbReference type="SAM" id="MobiDB-lite"/>
    </source>
</evidence>